<accession>A0A6B2LW87</accession>
<dbReference type="AlphaFoldDB" id="A0A6B2LW87"/>
<dbReference type="InterPro" id="IPR012677">
    <property type="entry name" value="Nucleotide-bd_a/b_plait_sf"/>
</dbReference>
<sequence>MTPRELWTEFAKHGTVYKVFIPLSKANQRSRGFGFVNVAGKDAEHIIQSMHGKELMGRTLACSLSRKRLGGEDDPL</sequence>
<organism evidence="8">
    <name type="scientific">Arcella intermedia</name>
    <dbReference type="NCBI Taxonomy" id="1963864"/>
    <lineage>
        <taxon>Eukaryota</taxon>
        <taxon>Amoebozoa</taxon>
        <taxon>Tubulinea</taxon>
        <taxon>Elardia</taxon>
        <taxon>Arcellinida</taxon>
        <taxon>Sphaerothecina</taxon>
        <taxon>Arcellidae</taxon>
        <taxon>Arcella</taxon>
    </lineage>
</organism>
<evidence type="ECO:0000256" key="6">
    <source>
        <dbReference type="PROSITE-ProRule" id="PRU00176"/>
    </source>
</evidence>
<dbReference type="InterPro" id="IPR000504">
    <property type="entry name" value="RRM_dom"/>
</dbReference>
<dbReference type="PROSITE" id="PS50102">
    <property type="entry name" value="RRM"/>
    <property type="match status" value="1"/>
</dbReference>
<dbReference type="GO" id="GO:0005634">
    <property type="term" value="C:nucleus"/>
    <property type="evidence" value="ECO:0007669"/>
    <property type="project" value="UniProtKB-SubCell"/>
</dbReference>
<evidence type="ECO:0000256" key="4">
    <source>
        <dbReference type="ARBA" id="ARBA00023187"/>
    </source>
</evidence>
<dbReference type="GO" id="GO:0006397">
    <property type="term" value="P:mRNA processing"/>
    <property type="evidence" value="ECO:0007669"/>
    <property type="project" value="UniProtKB-KW"/>
</dbReference>
<name>A0A6B2LW87_9EUKA</name>
<keyword evidence="4" id="KW-0508">mRNA splicing</keyword>
<protein>
    <recommendedName>
        <fullName evidence="7">RRM domain-containing protein</fullName>
    </recommendedName>
</protein>
<evidence type="ECO:0000259" key="7">
    <source>
        <dbReference type="PROSITE" id="PS50102"/>
    </source>
</evidence>
<evidence type="ECO:0000256" key="2">
    <source>
        <dbReference type="ARBA" id="ARBA00022664"/>
    </source>
</evidence>
<evidence type="ECO:0000256" key="3">
    <source>
        <dbReference type="ARBA" id="ARBA00022884"/>
    </source>
</evidence>
<dbReference type="InterPro" id="IPR051106">
    <property type="entry name" value="RNA-bind/splicing_reg"/>
</dbReference>
<keyword evidence="5" id="KW-0539">Nucleus</keyword>
<dbReference type="EMBL" id="GIBP01011867">
    <property type="protein sequence ID" value="NDV40836.1"/>
    <property type="molecule type" value="Transcribed_RNA"/>
</dbReference>
<dbReference type="PANTHER" id="PTHR48028">
    <property type="entry name" value="GLYCINE-RICH RNA-BINDING PROTEIN RZ1A"/>
    <property type="match status" value="1"/>
</dbReference>
<dbReference type="GO" id="GO:0008380">
    <property type="term" value="P:RNA splicing"/>
    <property type="evidence" value="ECO:0007669"/>
    <property type="project" value="UniProtKB-KW"/>
</dbReference>
<evidence type="ECO:0000313" key="8">
    <source>
        <dbReference type="EMBL" id="NDV40836.1"/>
    </source>
</evidence>
<dbReference type="Pfam" id="PF00076">
    <property type="entry name" value="RRM_1"/>
    <property type="match status" value="1"/>
</dbReference>
<keyword evidence="3 6" id="KW-0694">RNA-binding</keyword>
<dbReference type="PANTHER" id="PTHR48028:SF4">
    <property type="entry name" value="SC35-LIKE SPLICING FACTOR"/>
    <property type="match status" value="1"/>
</dbReference>
<evidence type="ECO:0000256" key="5">
    <source>
        <dbReference type="ARBA" id="ARBA00023242"/>
    </source>
</evidence>
<dbReference type="Gene3D" id="3.30.70.330">
    <property type="match status" value="1"/>
</dbReference>
<dbReference type="SUPFAM" id="SSF54928">
    <property type="entry name" value="RNA-binding domain, RBD"/>
    <property type="match status" value="1"/>
</dbReference>
<dbReference type="InterPro" id="IPR035979">
    <property type="entry name" value="RBD_domain_sf"/>
</dbReference>
<feature type="domain" description="RRM" evidence="7">
    <location>
        <begin position="1"/>
        <end position="67"/>
    </location>
</feature>
<comment type="subcellular location">
    <subcellularLocation>
        <location evidence="1">Nucleus</location>
    </subcellularLocation>
</comment>
<evidence type="ECO:0000256" key="1">
    <source>
        <dbReference type="ARBA" id="ARBA00004123"/>
    </source>
</evidence>
<dbReference type="GO" id="GO:0003723">
    <property type="term" value="F:RNA binding"/>
    <property type="evidence" value="ECO:0007669"/>
    <property type="project" value="UniProtKB-UniRule"/>
</dbReference>
<keyword evidence="2" id="KW-0507">mRNA processing</keyword>
<reference evidence="8" key="1">
    <citation type="journal article" date="2020" name="J. Eukaryot. Microbiol.">
        <title>De novo Sequencing, Assembly and Annotation of the Transcriptome for the Free-Living Testate Amoeba Arcella intermedia.</title>
        <authorList>
            <person name="Ribeiro G.M."/>
            <person name="Porfirio-Sousa A.L."/>
            <person name="Maurer-Alcala X.X."/>
            <person name="Katz L.A."/>
            <person name="Lahr D.J.G."/>
        </authorList>
    </citation>
    <scope>NUCLEOTIDE SEQUENCE</scope>
</reference>
<proteinExistence type="predicted"/>